<accession>A0A8S3QSQ4</accession>
<evidence type="ECO:0000313" key="1">
    <source>
        <dbReference type="EMBL" id="CAG2196217.1"/>
    </source>
</evidence>
<gene>
    <name evidence="1" type="ORF">MEDL_11143</name>
</gene>
<evidence type="ECO:0000313" key="2">
    <source>
        <dbReference type="Proteomes" id="UP000683360"/>
    </source>
</evidence>
<proteinExistence type="predicted"/>
<dbReference type="EMBL" id="CAJPWZ010000550">
    <property type="protein sequence ID" value="CAG2196217.1"/>
    <property type="molecule type" value="Genomic_DNA"/>
</dbReference>
<protein>
    <submittedName>
        <fullName evidence="1">Uncharacterized protein</fullName>
    </submittedName>
</protein>
<keyword evidence="2" id="KW-1185">Reference proteome</keyword>
<name>A0A8S3QSQ4_MYTED</name>
<organism evidence="1 2">
    <name type="scientific">Mytilus edulis</name>
    <name type="common">Blue mussel</name>
    <dbReference type="NCBI Taxonomy" id="6550"/>
    <lineage>
        <taxon>Eukaryota</taxon>
        <taxon>Metazoa</taxon>
        <taxon>Spiralia</taxon>
        <taxon>Lophotrochozoa</taxon>
        <taxon>Mollusca</taxon>
        <taxon>Bivalvia</taxon>
        <taxon>Autobranchia</taxon>
        <taxon>Pteriomorphia</taxon>
        <taxon>Mytilida</taxon>
        <taxon>Mytiloidea</taxon>
        <taxon>Mytilidae</taxon>
        <taxon>Mytilinae</taxon>
        <taxon>Mytilus</taxon>
    </lineage>
</organism>
<comment type="caution">
    <text evidence="1">The sequence shown here is derived from an EMBL/GenBank/DDBJ whole genome shotgun (WGS) entry which is preliminary data.</text>
</comment>
<dbReference type="OrthoDB" id="6161359at2759"/>
<sequence length="205" mass="22763">MLEVRKDESLEGLNQQLNAISCNNNSILSKCRPLNDLQQEGKDLMMDMLEELVEKAPILFNVLVAAAGKISSSVLAPISSVYGLLMFQRNHMMSAWQRCISAVCLKGFNKTISIWTCPFAYLKVEIAGRGSNSQQKLIINMLSCNPLAKITGDNLDVYIKRDVITATTRNKDLHLFASNIILPRIANTTISNEEPSKLPHISAKI</sequence>
<dbReference type="AlphaFoldDB" id="A0A8S3QSQ4"/>
<reference evidence="1" key="1">
    <citation type="submission" date="2021-03" db="EMBL/GenBank/DDBJ databases">
        <authorList>
            <person name="Bekaert M."/>
        </authorList>
    </citation>
    <scope>NUCLEOTIDE SEQUENCE</scope>
</reference>
<dbReference type="Proteomes" id="UP000683360">
    <property type="component" value="Unassembled WGS sequence"/>
</dbReference>